<dbReference type="NCBIfam" id="TIGR04131">
    <property type="entry name" value="Bac_Flav_CTERM"/>
    <property type="match status" value="1"/>
</dbReference>
<dbReference type="SUPFAM" id="SSF48726">
    <property type="entry name" value="Immunoglobulin"/>
    <property type="match status" value="1"/>
</dbReference>
<dbReference type="InterPro" id="IPR026341">
    <property type="entry name" value="T9SS_type_B"/>
</dbReference>
<keyword evidence="1" id="KW-0732">Signal</keyword>
<dbReference type="EMBL" id="FOCL01000022">
    <property type="protein sequence ID" value="SEP10748.1"/>
    <property type="molecule type" value="Genomic_DNA"/>
</dbReference>
<dbReference type="Pfam" id="PF13585">
    <property type="entry name" value="CHU_C"/>
    <property type="match status" value="1"/>
</dbReference>
<dbReference type="AlphaFoldDB" id="A0A1H8V7I2"/>
<sequence>MRLKRLLFLFFILSGLRGYAQDVEFHVNSHLLPGKNILKAKRDFNDPYLWVLAQGNEVYRINSTTLAVDDYTSQFAAYNNLKFIDIAGRSKDTVFIATKSANVIEYKKGPVKVIGTADGIITEVNSVGMPKANSVFSDTHSLLIGSDHGFYTYDMINERVTVNEQQNAASQVYEATYRDLTYKDSSAYYIYPDWDGRKYVPVFSHGETTIFGHFAAESDVIGHKINTAYEAWASMYDYDMRVSLSAIFWGTRNGMFQFNGDQSYFINRDYGHYLDGINVNKITTMFGLTAFGSGWWFGDGRLIKQTMLIGTDKGFYFSNSIYQRYDPQLPGLKQVTLFHFAPLGNTVINDICVNTVSKQEPVCDDGVWVAAHDGLYLLKPDYGKYLTAQSINAVQFDGQDASISEMQICSGSNVTASVNTTVYSGHTIQWYKDGNELPGESSNKLVITSAGNYSAVVYDPCENLHLNTNELKVTVITSPVVTLNYPDENFYCNGSSATFKVDNNPNYQYRWYTDGVLNGNTTNSITTNQGGSYKVEASACSGVWVASNTIKAEFISLPTPVLQANKPSYCIDDQAIISTNIQADPAYTINWYRDGAQLISYTNQTSLTNVIAGNYQVNVASNKINCTSTSSILPIVFNPLPTIELEKIVTTTLCSGQSVDLQATISSGNIKWSTGETTSRISVKTPGDYTALVTSTAGCTDSKSINVQFFSNPVLNLQDATLCTFNQEQVTLNAPTGFKKYLWNGNPGSNTFTTGALGKVELTVTDQNDCTATQFINITSHCTDIKMANTFTPNADGANDTWVIEGLDASSTVKVYNRYGSIVFNSRGYSEPWDGTYKGSKLPTGTYYFIINAKTGTQVLSGWVSIIY</sequence>
<organism evidence="2 3">
    <name type="scientific">Mucilaginibacter gossypiicola</name>
    <dbReference type="NCBI Taxonomy" id="551995"/>
    <lineage>
        <taxon>Bacteria</taxon>
        <taxon>Pseudomonadati</taxon>
        <taxon>Bacteroidota</taxon>
        <taxon>Sphingobacteriia</taxon>
        <taxon>Sphingobacteriales</taxon>
        <taxon>Sphingobacteriaceae</taxon>
        <taxon>Mucilaginibacter</taxon>
    </lineage>
</organism>
<evidence type="ECO:0000256" key="1">
    <source>
        <dbReference type="SAM" id="SignalP"/>
    </source>
</evidence>
<protein>
    <submittedName>
        <fullName evidence="2">Gliding motility-associated C-terminal domain-containing protein</fullName>
    </submittedName>
</protein>
<reference evidence="3" key="1">
    <citation type="submission" date="2016-10" db="EMBL/GenBank/DDBJ databases">
        <authorList>
            <person name="Varghese N."/>
            <person name="Submissions S."/>
        </authorList>
    </citation>
    <scope>NUCLEOTIDE SEQUENCE [LARGE SCALE GENOMIC DNA]</scope>
    <source>
        <strain evidence="3">Gh-48</strain>
    </source>
</reference>
<feature type="chain" id="PRO_5011565532" evidence="1">
    <location>
        <begin position="21"/>
        <end position="868"/>
    </location>
</feature>
<accession>A0A1H8V7I2</accession>
<dbReference type="InterPro" id="IPR013783">
    <property type="entry name" value="Ig-like_fold"/>
</dbReference>
<evidence type="ECO:0000313" key="3">
    <source>
        <dbReference type="Proteomes" id="UP000198942"/>
    </source>
</evidence>
<proteinExistence type="predicted"/>
<dbReference type="OrthoDB" id="5726170at2"/>
<gene>
    <name evidence="2" type="ORF">SAMN05192574_12259</name>
</gene>
<evidence type="ECO:0000313" key="2">
    <source>
        <dbReference type="EMBL" id="SEP10748.1"/>
    </source>
</evidence>
<feature type="signal peptide" evidence="1">
    <location>
        <begin position="1"/>
        <end position="20"/>
    </location>
</feature>
<dbReference type="Gene3D" id="2.60.40.10">
    <property type="entry name" value="Immunoglobulins"/>
    <property type="match status" value="2"/>
</dbReference>
<keyword evidence="3" id="KW-1185">Reference proteome</keyword>
<dbReference type="STRING" id="551995.SAMN05192574_12259"/>
<dbReference type="RefSeq" id="WP_091222744.1">
    <property type="nucleotide sequence ID" value="NZ_FOCL01000022.1"/>
</dbReference>
<name>A0A1H8V7I2_9SPHI</name>
<dbReference type="Proteomes" id="UP000198942">
    <property type="component" value="Unassembled WGS sequence"/>
</dbReference>
<dbReference type="InterPro" id="IPR036179">
    <property type="entry name" value="Ig-like_dom_sf"/>
</dbReference>